<dbReference type="GO" id="GO:0003700">
    <property type="term" value="F:DNA-binding transcription factor activity"/>
    <property type="evidence" value="ECO:0007669"/>
    <property type="project" value="InterPro"/>
</dbReference>
<sequence>MANQSADRGVTHEPAAAAGWTFLTNHAHVLLVIVRDPQITLREVAARVGITERATQKIVADLEAAGYLTRAREGRRNSYTISTGQPFRHPLAAGHDVDELLGILASGSTSD</sequence>
<dbReference type="SUPFAM" id="SSF46785">
    <property type="entry name" value="Winged helix' DNA-binding domain"/>
    <property type="match status" value="1"/>
</dbReference>
<organism evidence="2 3">
    <name type="scientific">Pengzhenrongella frigida</name>
    <dbReference type="NCBI Taxonomy" id="1259133"/>
    <lineage>
        <taxon>Bacteria</taxon>
        <taxon>Bacillati</taxon>
        <taxon>Actinomycetota</taxon>
        <taxon>Actinomycetes</taxon>
        <taxon>Micrococcales</taxon>
        <taxon>Pengzhenrongella</taxon>
    </lineage>
</organism>
<evidence type="ECO:0000259" key="1">
    <source>
        <dbReference type="Pfam" id="PF12802"/>
    </source>
</evidence>
<dbReference type="Pfam" id="PF12802">
    <property type="entry name" value="MarR_2"/>
    <property type="match status" value="1"/>
</dbReference>
<dbReference type="InterPro" id="IPR036390">
    <property type="entry name" value="WH_DNA-bd_sf"/>
</dbReference>
<dbReference type="RefSeq" id="WP_130104221.1">
    <property type="nucleotide sequence ID" value="NZ_SDWW01000075.1"/>
</dbReference>
<protein>
    <submittedName>
        <fullName evidence="2">MarR family transcriptional regulator</fullName>
    </submittedName>
</protein>
<dbReference type="InterPro" id="IPR011991">
    <property type="entry name" value="ArsR-like_HTH"/>
</dbReference>
<accession>A0A4Q5MV35</accession>
<gene>
    <name evidence="2" type="ORF">EUA98_18780</name>
</gene>
<dbReference type="Proteomes" id="UP000293764">
    <property type="component" value="Unassembled WGS sequence"/>
</dbReference>
<dbReference type="OrthoDB" id="371140at2"/>
<dbReference type="CDD" id="cd00090">
    <property type="entry name" value="HTH_ARSR"/>
    <property type="match status" value="1"/>
</dbReference>
<name>A0A4Q5MV35_9MICO</name>
<dbReference type="EMBL" id="SDWW01000075">
    <property type="protein sequence ID" value="RYV49436.1"/>
    <property type="molecule type" value="Genomic_DNA"/>
</dbReference>
<dbReference type="InterPro" id="IPR000835">
    <property type="entry name" value="HTH_MarR-typ"/>
</dbReference>
<proteinExistence type="predicted"/>
<dbReference type="Gene3D" id="1.10.10.10">
    <property type="entry name" value="Winged helix-like DNA-binding domain superfamily/Winged helix DNA-binding domain"/>
    <property type="match status" value="1"/>
</dbReference>
<dbReference type="AlphaFoldDB" id="A0A4Q5MV35"/>
<comment type="caution">
    <text evidence="2">The sequence shown here is derived from an EMBL/GenBank/DDBJ whole genome shotgun (WGS) entry which is preliminary data.</text>
</comment>
<feature type="domain" description="HTH marR-type" evidence="1">
    <location>
        <begin position="25"/>
        <end position="74"/>
    </location>
</feature>
<keyword evidence="3" id="KW-1185">Reference proteome</keyword>
<dbReference type="InterPro" id="IPR036388">
    <property type="entry name" value="WH-like_DNA-bd_sf"/>
</dbReference>
<reference evidence="2 3" key="1">
    <citation type="submission" date="2019-01" db="EMBL/GenBank/DDBJ databases">
        <title>Novel species of Cellulomonas.</title>
        <authorList>
            <person name="Liu Q."/>
            <person name="Xin Y.-H."/>
        </authorList>
    </citation>
    <scope>NUCLEOTIDE SEQUENCE [LARGE SCALE GENOMIC DNA]</scope>
    <source>
        <strain evidence="2 3">HLT2-17</strain>
    </source>
</reference>
<evidence type="ECO:0000313" key="2">
    <source>
        <dbReference type="EMBL" id="RYV49436.1"/>
    </source>
</evidence>
<evidence type="ECO:0000313" key="3">
    <source>
        <dbReference type="Proteomes" id="UP000293764"/>
    </source>
</evidence>